<proteinExistence type="predicted"/>
<dbReference type="AlphaFoldDB" id="A0A976SKM4"/>
<name>A0A976SKM4_THEOR</name>
<dbReference type="EMBL" id="CP056066">
    <property type="protein sequence ID" value="UVC54283.1"/>
    <property type="molecule type" value="Genomic_DNA"/>
</dbReference>
<reference evidence="1" key="1">
    <citation type="submission" date="2022-07" db="EMBL/GenBank/DDBJ databases">
        <title>Evaluation of T. orientalis genome assembly methods using nanopore sequencing and analysis of variation between genomes.</title>
        <authorList>
            <person name="Yam J."/>
            <person name="Micallef M.L."/>
            <person name="Liu M."/>
            <person name="Djordjevic S.P."/>
            <person name="Bogema D.R."/>
            <person name="Jenkins C."/>
        </authorList>
    </citation>
    <scope>NUCLEOTIDE SEQUENCE</scope>
    <source>
        <strain evidence="1">Fish Creek</strain>
    </source>
</reference>
<evidence type="ECO:0000313" key="1">
    <source>
        <dbReference type="EMBL" id="UVC54283.1"/>
    </source>
</evidence>
<sequence length="27" mass="3121">MLPCEGYNYGTELDAKFMLNQKVVEVQ</sequence>
<evidence type="ECO:0000313" key="2">
    <source>
        <dbReference type="Proteomes" id="UP000244803"/>
    </source>
</evidence>
<organism evidence="1 2">
    <name type="scientific">Theileria orientalis</name>
    <dbReference type="NCBI Taxonomy" id="68886"/>
    <lineage>
        <taxon>Eukaryota</taxon>
        <taxon>Sar</taxon>
        <taxon>Alveolata</taxon>
        <taxon>Apicomplexa</taxon>
        <taxon>Aconoidasida</taxon>
        <taxon>Piroplasmida</taxon>
        <taxon>Theileriidae</taxon>
        <taxon>Theileria</taxon>
    </lineage>
</organism>
<accession>A0A976SKM4</accession>
<protein>
    <submittedName>
        <fullName evidence="1">Uncharacterized protein</fullName>
    </submittedName>
</protein>
<gene>
    <name evidence="1" type="ORF">MACJ_003820</name>
</gene>
<dbReference type="Proteomes" id="UP000244803">
    <property type="component" value="Chromosome 3"/>
</dbReference>